<protein>
    <submittedName>
        <fullName evidence="1">Uncharacterized protein</fullName>
    </submittedName>
</protein>
<evidence type="ECO:0000313" key="1">
    <source>
        <dbReference type="EMBL" id="KAI3369174.1"/>
    </source>
</evidence>
<sequence length="238" mass="26257">MTSLEFRPRCHGDPTPLRWYCCDGKRQKRRNSSRAEPKRTTAPSMPQGSEQVDRPGEGGRAERQTDAGGNPELSSPRSPSTDSSSPRQPGRTSPRRHPPRSPELMEVKASKQGRKEGREEGGGRTAAFLMNTCLSRCPGDTTLGEYPPSGRHPASFQFRRRTGPAKLNDFRPVALTSHLMKTLERLFLSLLRPQVQHMPRIACSSPAYQPGVGVWRMPSSTCSIEPTPSHLDKGSGTV</sequence>
<accession>A0ACB8WNM5</accession>
<evidence type="ECO:0000313" key="2">
    <source>
        <dbReference type="Proteomes" id="UP000831701"/>
    </source>
</evidence>
<dbReference type="EMBL" id="CM041538">
    <property type="protein sequence ID" value="KAI3369174.1"/>
    <property type="molecule type" value="Genomic_DNA"/>
</dbReference>
<gene>
    <name evidence="1" type="ORF">L3Q82_026140</name>
</gene>
<reference evidence="1" key="1">
    <citation type="submission" date="2022-04" db="EMBL/GenBank/DDBJ databases">
        <title>Jade perch genome.</title>
        <authorList>
            <person name="Chao B."/>
        </authorList>
    </citation>
    <scope>NUCLEOTIDE SEQUENCE</scope>
    <source>
        <strain evidence="1">CB-2022</strain>
    </source>
</reference>
<proteinExistence type="predicted"/>
<keyword evidence="2" id="KW-1185">Reference proteome</keyword>
<name>A0ACB8WNM5_9TELE</name>
<dbReference type="Proteomes" id="UP000831701">
    <property type="component" value="Chromosome 8"/>
</dbReference>
<comment type="caution">
    <text evidence="1">The sequence shown here is derived from an EMBL/GenBank/DDBJ whole genome shotgun (WGS) entry which is preliminary data.</text>
</comment>
<organism evidence="1 2">
    <name type="scientific">Scortum barcoo</name>
    <name type="common">barcoo grunter</name>
    <dbReference type="NCBI Taxonomy" id="214431"/>
    <lineage>
        <taxon>Eukaryota</taxon>
        <taxon>Metazoa</taxon>
        <taxon>Chordata</taxon>
        <taxon>Craniata</taxon>
        <taxon>Vertebrata</taxon>
        <taxon>Euteleostomi</taxon>
        <taxon>Actinopterygii</taxon>
        <taxon>Neopterygii</taxon>
        <taxon>Teleostei</taxon>
        <taxon>Neoteleostei</taxon>
        <taxon>Acanthomorphata</taxon>
        <taxon>Eupercaria</taxon>
        <taxon>Centrarchiformes</taxon>
        <taxon>Terapontoidei</taxon>
        <taxon>Terapontidae</taxon>
        <taxon>Scortum</taxon>
    </lineage>
</organism>